<dbReference type="AlphaFoldDB" id="A0A1M6PS19"/>
<name>A0A1M6PS19_9BURK</name>
<evidence type="ECO:0000313" key="1">
    <source>
        <dbReference type="EMBL" id="SHK10743.1"/>
    </source>
</evidence>
<proteinExistence type="predicted"/>
<dbReference type="EMBL" id="FRAB01000013">
    <property type="protein sequence ID" value="SHK10743.1"/>
    <property type="molecule type" value="Genomic_DNA"/>
</dbReference>
<gene>
    <name evidence="1" type="ORF">SAMN05192548_1013137</name>
</gene>
<accession>A0A1M6PS19</accession>
<reference evidence="1 2" key="1">
    <citation type="submission" date="2016-11" db="EMBL/GenBank/DDBJ databases">
        <authorList>
            <person name="Jaros S."/>
            <person name="Januszkiewicz K."/>
            <person name="Wedrychowicz H."/>
        </authorList>
    </citation>
    <scope>NUCLEOTIDE SEQUENCE [LARGE SCALE GENOMIC DNA]</scope>
    <source>
        <strain evidence="1 2">LMG 20594</strain>
    </source>
</reference>
<organism evidence="1 2">
    <name type="scientific">Paraburkholderia terricola</name>
    <dbReference type="NCBI Taxonomy" id="169427"/>
    <lineage>
        <taxon>Bacteria</taxon>
        <taxon>Pseudomonadati</taxon>
        <taxon>Pseudomonadota</taxon>
        <taxon>Betaproteobacteria</taxon>
        <taxon>Burkholderiales</taxon>
        <taxon>Burkholderiaceae</taxon>
        <taxon>Paraburkholderia</taxon>
    </lineage>
</organism>
<sequence>MLSNYLIAWRFPQSMQRGHPLVPALDFMTAHSTGEASSATGTP</sequence>
<evidence type="ECO:0000313" key="2">
    <source>
        <dbReference type="Proteomes" id="UP000184395"/>
    </source>
</evidence>
<dbReference type="Proteomes" id="UP000184395">
    <property type="component" value="Unassembled WGS sequence"/>
</dbReference>
<protein>
    <submittedName>
        <fullName evidence="1">Uncharacterized protein</fullName>
    </submittedName>
</protein>